<accession>A0ABV2K9N0</accession>
<dbReference type="PANTHER" id="PTHR39166:SF1">
    <property type="entry name" value="BLL1166 PROTEIN"/>
    <property type="match status" value="1"/>
</dbReference>
<dbReference type="InterPro" id="IPR009267">
    <property type="entry name" value="NTP_transf_6"/>
</dbReference>
<dbReference type="PANTHER" id="PTHR39166">
    <property type="entry name" value="BLL1166 PROTEIN"/>
    <property type="match status" value="1"/>
</dbReference>
<dbReference type="RefSeq" id="WP_354313519.1">
    <property type="nucleotide sequence ID" value="NZ_JBEPME010000004.1"/>
</dbReference>
<keyword evidence="2" id="KW-1185">Reference proteome</keyword>
<evidence type="ECO:0000313" key="1">
    <source>
        <dbReference type="EMBL" id="MET3657791.1"/>
    </source>
</evidence>
<gene>
    <name evidence="1" type="ORF">ABIC55_002888</name>
</gene>
<name>A0ABV2K9N0_SPOPS</name>
<dbReference type="EMBL" id="JBEPME010000004">
    <property type="protein sequence ID" value="MET3657791.1"/>
    <property type="molecule type" value="Genomic_DNA"/>
</dbReference>
<dbReference type="Pfam" id="PF06042">
    <property type="entry name" value="NTP_transf_6"/>
    <property type="match status" value="1"/>
</dbReference>
<proteinExistence type="predicted"/>
<sequence>MVITTEREIVVLIQEDKWMMDLLKCAKSLNLPDWWICAGFVRSKIWDVQHGFNVRTTIPDIDVIYYDRINSGKSVEKEYEEVLKRLLPAIPWSVKNQARMHSVNNVIPYTSSVDAISRFPETATALGVKLDKGNNVILTAPHGIEDVVNLRVKPTPYFCDKKERMKIYEERIKKKNWQVVWNKLEIISLDSD</sequence>
<comment type="caution">
    <text evidence="1">The sequence shown here is derived from an EMBL/GenBank/DDBJ whole genome shotgun (WGS) entry which is preliminary data.</text>
</comment>
<dbReference type="Proteomes" id="UP001549104">
    <property type="component" value="Unassembled WGS sequence"/>
</dbReference>
<evidence type="ECO:0000313" key="2">
    <source>
        <dbReference type="Proteomes" id="UP001549104"/>
    </source>
</evidence>
<reference evidence="1 2" key="1">
    <citation type="submission" date="2024-06" db="EMBL/GenBank/DDBJ databases">
        <title>Sorghum-associated microbial communities from plants grown in Nebraska, USA.</title>
        <authorList>
            <person name="Schachtman D."/>
        </authorList>
    </citation>
    <scope>NUCLEOTIDE SEQUENCE [LARGE SCALE GENOMIC DNA]</scope>
    <source>
        <strain evidence="1 2">1288</strain>
    </source>
</reference>
<evidence type="ECO:0008006" key="3">
    <source>
        <dbReference type="Google" id="ProtNLM"/>
    </source>
</evidence>
<organism evidence="1 2">
    <name type="scientific">Sporosarcina psychrophila</name>
    <name type="common">Bacillus psychrophilus</name>
    <dbReference type="NCBI Taxonomy" id="1476"/>
    <lineage>
        <taxon>Bacteria</taxon>
        <taxon>Bacillati</taxon>
        <taxon>Bacillota</taxon>
        <taxon>Bacilli</taxon>
        <taxon>Bacillales</taxon>
        <taxon>Caryophanaceae</taxon>
        <taxon>Sporosarcina</taxon>
    </lineage>
</organism>
<protein>
    <recommendedName>
        <fullName evidence="3">Nucleotidyltransferase family protein</fullName>
    </recommendedName>
</protein>